<dbReference type="SMART" id="SM00228">
    <property type="entry name" value="PDZ"/>
    <property type="match status" value="1"/>
</dbReference>
<dbReference type="FunFam" id="2.30.42.10:FF:000063">
    <property type="entry name" value="Peptidase, S41 family"/>
    <property type="match status" value="1"/>
</dbReference>
<dbReference type="GO" id="GO:0006508">
    <property type="term" value="P:proteolysis"/>
    <property type="evidence" value="ECO:0007669"/>
    <property type="project" value="UniProtKB-KW"/>
</dbReference>
<dbReference type="InterPro" id="IPR004447">
    <property type="entry name" value="Peptidase_S41A"/>
</dbReference>
<dbReference type="Gene3D" id="3.90.226.10">
    <property type="entry name" value="2-enoyl-CoA Hydratase, Chain A, domain 1"/>
    <property type="match status" value="1"/>
</dbReference>
<organism evidence="8 9">
    <name type="scientific">Candidatus Falkowbacteria bacterium CG1_02_41_21</name>
    <dbReference type="NCBI Taxonomy" id="1805147"/>
    <lineage>
        <taxon>Bacteria</taxon>
        <taxon>Candidatus Falkowiibacteriota</taxon>
    </lineage>
</organism>
<dbReference type="PANTHER" id="PTHR32060:SF30">
    <property type="entry name" value="CARBOXY-TERMINAL PROCESSING PROTEASE CTPA"/>
    <property type="match status" value="1"/>
</dbReference>
<dbReference type="Proteomes" id="UP000182860">
    <property type="component" value="Unassembled WGS sequence"/>
</dbReference>
<evidence type="ECO:0000259" key="7">
    <source>
        <dbReference type="PROSITE" id="PS50106"/>
    </source>
</evidence>
<dbReference type="CDD" id="cd07560">
    <property type="entry name" value="Peptidase_S41_CPP"/>
    <property type="match status" value="1"/>
</dbReference>
<dbReference type="GO" id="GO:0004175">
    <property type="term" value="F:endopeptidase activity"/>
    <property type="evidence" value="ECO:0007669"/>
    <property type="project" value="TreeGrafter"/>
</dbReference>
<dbReference type="InterPro" id="IPR036034">
    <property type="entry name" value="PDZ_sf"/>
</dbReference>
<evidence type="ECO:0000256" key="2">
    <source>
        <dbReference type="ARBA" id="ARBA00022670"/>
    </source>
</evidence>
<dbReference type="NCBIfam" id="TIGR00225">
    <property type="entry name" value="prc"/>
    <property type="match status" value="1"/>
</dbReference>
<dbReference type="EMBL" id="MNUV01000024">
    <property type="protein sequence ID" value="OIO07855.1"/>
    <property type="molecule type" value="Genomic_DNA"/>
</dbReference>
<dbReference type="GO" id="GO:0008236">
    <property type="term" value="F:serine-type peptidase activity"/>
    <property type="evidence" value="ECO:0007669"/>
    <property type="project" value="UniProtKB-KW"/>
</dbReference>
<keyword evidence="4 5" id="KW-0720">Serine protease</keyword>
<dbReference type="InterPro" id="IPR029045">
    <property type="entry name" value="ClpP/crotonase-like_dom_sf"/>
</dbReference>
<gene>
    <name evidence="8" type="ORF">AUJ35_01420</name>
</gene>
<evidence type="ECO:0000256" key="1">
    <source>
        <dbReference type="ARBA" id="ARBA00009179"/>
    </source>
</evidence>
<proteinExistence type="inferred from homology"/>
<dbReference type="InterPro" id="IPR001478">
    <property type="entry name" value="PDZ"/>
</dbReference>
<name>A0A1J4TCA4_9BACT</name>
<evidence type="ECO:0000256" key="5">
    <source>
        <dbReference type="RuleBase" id="RU004404"/>
    </source>
</evidence>
<dbReference type="SUPFAM" id="SSF50156">
    <property type="entry name" value="PDZ domain-like"/>
    <property type="match status" value="1"/>
</dbReference>
<evidence type="ECO:0000256" key="4">
    <source>
        <dbReference type="ARBA" id="ARBA00022825"/>
    </source>
</evidence>
<dbReference type="Gene3D" id="2.30.42.10">
    <property type="match status" value="1"/>
</dbReference>
<dbReference type="AlphaFoldDB" id="A0A1J4TCA4"/>
<sequence length="415" mass="45197">MTEKNKKFWKFSGVAVLCLLSLFCAFSAGAYLSQNSNSFGELVQKEIGYFGMDKLNSASAITSDIDFNLYWKVWNTLKDNYVDKSKLDDQTLFYGALKGLVAAVGDPYTFFMDPKESQQYADDLAGTFEGIGAELGLKNEIITIISPLADMPAAKAGLKAGDQIFAINGTSTINMTVNEAVRQIRGPKDTAVTLTIFRQGEKDTKDYTITRGVIFVKSVKTEMRSDGLYLISISAFNDDTWGLFQEAVNDIGVKKPKGIILDLRNNPGGYLDTAVDMSSEWVESGPVVIEKFSETKQNKYLTTGSTKLKDIPTVVLINEGSASASEIVAGALQDTKKATIVGEKSFGKGSIQSLIDLEDGSSIKITIAKWLTPKGTSINDQGITPDQEVIMTAADVKAEKDPQLQKALDILNNKK</sequence>
<dbReference type="Pfam" id="PF03572">
    <property type="entry name" value="Peptidase_S41"/>
    <property type="match status" value="1"/>
</dbReference>
<feature type="domain" description="PDZ" evidence="7">
    <location>
        <begin position="132"/>
        <end position="185"/>
    </location>
</feature>
<dbReference type="PANTHER" id="PTHR32060">
    <property type="entry name" value="TAIL-SPECIFIC PROTEASE"/>
    <property type="match status" value="1"/>
</dbReference>
<evidence type="ECO:0000313" key="8">
    <source>
        <dbReference type="EMBL" id="OIO07855.1"/>
    </source>
</evidence>
<comment type="similarity">
    <text evidence="1 5">Belongs to the peptidase S41A family.</text>
</comment>
<keyword evidence="2 5" id="KW-0645">Protease</keyword>
<feature type="chain" id="PRO_5012114023" description="PDZ domain-containing protein" evidence="6">
    <location>
        <begin position="31"/>
        <end position="415"/>
    </location>
</feature>
<dbReference type="CDD" id="cd06782">
    <property type="entry name" value="cpPDZ_CPP-like"/>
    <property type="match status" value="1"/>
</dbReference>
<dbReference type="SMART" id="SM00245">
    <property type="entry name" value="TSPc"/>
    <property type="match status" value="1"/>
</dbReference>
<protein>
    <recommendedName>
        <fullName evidence="7">PDZ domain-containing protein</fullName>
    </recommendedName>
</protein>
<keyword evidence="6" id="KW-0732">Signal</keyword>
<reference evidence="8 9" key="1">
    <citation type="journal article" date="2016" name="Environ. Microbiol.">
        <title>Genomic resolution of a cold subsurface aquifer community provides metabolic insights for novel microbes adapted to high CO concentrations.</title>
        <authorList>
            <person name="Probst A.J."/>
            <person name="Castelle C.J."/>
            <person name="Singh A."/>
            <person name="Brown C.T."/>
            <person name="Anantharaman K."/>
            <person name="Sharon I."/>
            <person name="Hug L.A."/>
            <person name="Burstein D."/>
            <person name="Emerson J.B."/>
            <person name="Thomas B.C."/>
            <person name="Banfield J.F."/>
        </authorList>
    </citation>
    <scope>NUCLEOTIDE SEQUENCE [LARGE SCALE GENOMIC DNA]</scope>
    <source>
        <strain evidence="8">CG1_02_41_21</strain>
    </source>
</reference>
<dbReference type="Gene3D" id="3.30.750.44">
    <property type="match status" value="1"/>
</dbReference>
<dbReference type="InterPro" id="IPR005151">
    <property type="entry name" value="Tail-specific_protease"/>
</dbReference>
<evidence type="ECO:0000256" key="3">
    <source>
        <dbReference type="ARBA" id="ARBA00022801"/>
    </source>
</evidence>
<feature type="signal peptide" evidence="6">
    <location>
        <begin position="1"/>
        <end position="30"/>
    </location>
</feature>
<evidence type="ECO:0000313" key="9">
    <source>
        <dbReference type="Proteomes" id="UP000182860"/>
    </source>
</evidence>
<keyword evidence="3 5" id="KW-0378">Hydrolase</keyword>
<dbReference type="SUPFAM" id="SSF52096">
    <property type="entry name" value="ClpP/crotonase"/>
    <property type="match status" value="1"/>
</dbReference>
<dbReference type="Pfam" id="PF00595">
    <property type="entry name" value="PDZ"/>
    <property type="match status" value="1"/>
</dbReference>
<dbReference type="GO" id="GO:0030288">
    <property type="term" value="C:outer membrane-bounded periplasmic space"/>
    <property type="evidence" value="ECO:0007669"/>
    <property type="project" value="TreeGrafter"/>
</dbReference>
<evidence type="ECO:0000256" key="6">
    <source>
        <dbReference type="SAM" id="SignalP"/>
    </source>
</evidence>
<dbReference type="GO" id="GO:0007165">
    <property type="term" value="P:signal transduction"/>
    <property type="evidence" value="ECO:0007669"/>
    <property type="project" value="TreeGrafter"/>
</dbReference>
<comment type="caution">
    <text evidence="8">The sequence shown here is derived from an EMBL/GenBank/DDBJ whole genome shotgun (WGS) entry which is preliminary data.</text>
</comment>
<accession>A0A1J4TCA4</accession>
<dbReference type="PROSITE" id="PS50106">
    <property type="entry name" value="PDZ"/>
    <property type="match status" value="1"/>
</dbReference>